<keyword evidence="2" id="KW-1185">Reference proteome</keyword>
<organism evidence="1 2">
    <name type="scientific">Roseivirga spongicola</name>
    <dbReference type="NCBI Taxonomy" id="333140"/>
    <lineage>
        <taxon>Bacteria</taxon>
        <taxon>Pseudomonadati</taxon>
        <taxon>Bacteroidota</taxon>
        <taxon>Cytophagia</taxon>
        <taxon>Cytophagales</taxon>
        <taxon>Roseivirgaceae</taxon>
        <taxon>Roseivirga</taxon>
    </lineage>
</organism>
<dbReference type="RefSeq" id="WP_068218947.1">
    <property type="nucleotide sequence ID" value="NZ_LRPC01000006.1"/>
</dbReference>
<name>A0A150XCL1_9BACT</name>
<dbReference type="Proteomes" id="UP000075606">
    <property type="component" value="Unassembled WGS sequence"/>
</dbReference>
<reference evidence="1 2" key="1">
    <citation type="submission" date="2016-01" db="EMBL/GenBank/DDBJ databases">
        <title>Genome sequencing of Roseivirga spongicola UST030701-084.</title>
        <authorList>
            <person name="Selvaratnam C."/>
            <person name="Thevarajoo S."/>
            <person name="Goh K.M."/>
            <person name="Ee R."/>
            <person name="Chan K.-G."/>
            <person name="Chong C.S."/>
        </authorList>
    </citation>
    <scope>NUCLEOTIDE SEQUENCE [LARGE SCALE GENOMIC DNA]</scope>
    <source>
        <strain evidence="1 2">UST030701-084</strain>
    </source>
</reference>
<evidence type="ECO:0000313" key="2">
    <source>
        <dbReference type="Proteomes" id="UP000075606"/>
    </source>
</evidence>
<evidence type="ECO:0008006" key="3">
    <source>
        <dbReference type="Google" id="ProtNLM"/>
    </source>
</evidence>
<evidence type="ECO:0000313" key="1">
    <source>
        <dbReference type="EMBL" id="KYG76432.1"/>
    </source>
</evidence>
<dbReference type="OrthoDB" id="9773203at2"/>
<gene>
    <name evidence="1" type="ORF">AWW68_19500</name>
</gene>
<comment type="caution">
    <text evidence="1">The sequence shown here is derived from an EMBL/GenBank/DDBJ whole genome shotgun (WGS) entry which is preliminary data.</text>
</comment>
<dbReference type="Pfam" id="PF11753">
    <property type="entry name" value="DUF3310"/>
    <property type="match status" value="1"/>
</dbReference>
<dbReference type="EMBL" id="LRPC01000006">
    <property type="protein sequence ID" value="KYG76432.1"/>
    <property type="molecule type" value="Genomic_DNA"/>
</dbReference>
<accession>A0A150XCL1</accession>
<dbReference type="InterPro" id="IPR021739">
    <property type="entry name" value="SaV-like"/>
</dbReference>
<protein>
    <recommendedName>
        <fullName evidence="3">DUF3310 domain-containing protein</fullName>
    </recommendedName>
</protein>
<dbReference type="AlphaFoldDB" id="A0A150XCL1"/>
<proteinExistence type="predicted"/>
<dbReference type="STRING" id="333140.AWW68_19500"/>
<sequence>MSQTYDYINPEHYKKGDKEVYEMMIDIWGVDAYIKHCEMCAFKYRMRLGAKPDQPIERDLKKAEWYESKANELKSK</sequence>